<name>A0ABU6GAT8_9BACL</name>
<dbReference type="EMBL" id="JARLKY010000090">
    <property type="protein sequence ID" value="MEC0231304.1"/>
    <property type="molecule type" value="Genomic_DNA"/>
</dbReference>
<accession>A0ABU6GAT8</accession>
<evidence type="ECO:0000313" key="2">
    <source>
        <dbReference type="Proteomes" id="UP001338137"/>
    </source>
</evidence>
<dbReference type="RefSeq" id="WP_326075291.1">
    <property type="nucleotide sequence ID" value="NZ_JARLKY010000090.1"/>
</dbReference>
<sequence>MKVRFFQSEDLQLLEKEVNKAIDKVADDKVSVQFNSSVSEHQAADMKSIRTYSYSAAVLIKE</sequence>
<gene>
    <name evidence="1" type="ORF">P4I72_29820</name>
</gene>
<protein>
    <submittedName>
        <fullName evidence="1">DUF2536 family protein</fullName>
    </submittedName>
</protein>
<proteinExistence type="predicted"/>
<dbReference type="Proteomes" id="UP001338137">
    <property type="component" value="Unassembled WGS sequence"/>
</dbReference>
<keyword evidence="2" id="KW-1185">Reference proteome</keyword>
<reference evidence="1 2" key="1">
    <citation type="submission" date="2023-03" db="EMBL/GenBank/DDBJ databases">
        <title>Bacillus Genome Sequencing.</title>
        <authorList>
            <person name="Dunlap C."/>
        </authorList>
    </citation>
    <scope>NUCLEOTIDE SEQUENCE [LARGE SCALE GENOMIC DNA]</scope>
    <source>
        <strain evidence="1 2">BD-533</strain>
    </source>
</reference>
<evidence type="ECO:0000313" key="1">
    <source>
        <dbReference type="EMBL" id="MEC0231304.1"/>
    </source>
</evidence>
<organism evidence="1 2">
    <name type="scientific">Paenibacillus alba</name>
    <dbReference type="NCBI Taxonomy" id="1197127"/>
    <lineage>
        <taxon>Bacteria</taxon>
        <taxon>Bacillati</taxon>
        <taxon>Bacillota</taxon>
        <taxon>Bacilli</taxon>
        <taxon>Bacillales</taxon>
        <taxon>Paenibacillaceae</taxon>
        <taxon>Paenibacillus</taxon>
    </lineage>
</organism>
<comment type="caution">
    <text evidence="1">The sequence shown here is derived from an EMBL/GenBank/DDBJ whole genome shotgun (WGS) entry which is preliminary data.</text>
</comment>